<dbReference type="InterPro" id="IPR035994">
    <property type="entry name" value="Nucleoside_phosphorylase_sf"/>
</dbReference>
<dbReference type="EMBL" id="LS974202">
    <property type="protein sequence ID" value="SSC14034.1"/>
    <property type="molecule type" value="Genomic_DNA"/>
</dbReference>
<evidence type="ECO:0000313" key="3">
    <source>
        <dbReference type="Proteomes" id="UP000250796"/>
    </source>
</evidence>
<reference evidence="2 3" key="1">
    <citation type="submission" date="2017-01" db="EMBL/GenBank/DDBJ databases">
        <authorList>
            <person name="Erauso G."/>
        </authorList>
    </citation>
    <scope>NUCLEOTIDE SEQUENCE [LARGE SCALE GENOMIC DNA]</scope>
    <source>
        <strain evidence="2">MESINF1</strain>
    </source>
</reference>
<name>A0A7Z7PQ31_9BACT</name>
<dbReference type="AlphaFoldDB" id="A0A7Z7PQ31"/>
<keyword evidence="3" id="KW-1185">Reference proteome</keyword>
<dbReference type="CDD" id="cd09008">
    <property type="entry name" value="MTAN"/>
    <property type="match status" value="1"/>
</dbReference>
<gene>
    <name evidence="2" type="ORF">MESINF_2594</name>
</gene>
<dbReference type="SUPFAM" id="SSF53167">
    <property type="entry name" value="Purine and uridine phosphorylases"/>
    <property type="match status" value="1"/>
</dbReference>
<dbReference type="RefSeq" id="WP_169700286.1">
    <property type="nucleotide sequence ID" value="NZ_LS974202.1"/>
</dbReference>
<dbReference type="PANTHER" id="PTHR46832">
    <property type="entry name" value="5'-METHYLTHIOADENOSINE/S-ADENOSYLHOMOCYSTEINE NUCLEOSIDASE"/>
    <property type="match status" value="1"/>
</dbReference>
<dbReference type="Proteomes" id="UP000250796">
    <property type="component" value="Chromosome MESINF"/>
</dbReference>
<organism evidence="2 3">
    <name type="scientific">Mesotoga infera</name>
    <dbReference type="NCBI Taxonomy" id="1236046"/>
    <lineage>
        <taxon>Bacteria</taxon>
        <taxon>Thermotogati</taxon>
        <taxon>Thermotogota</taxon>
        <taxon>Thermotogae</taxon>
        <taxon>Kosmotogales</taxon>
        <taxon>Kosmotogaceae</taxon>
        <taxon>Mesotoga</taxon>
    </lineage>
</organism>
<proteinExistence type="predicted"/>
<dbReference type="GO" id="GO:0019284">
    <property type="term" value="P:L-methionine salvage from S-adenosylmethionine"/>
    <property type="evidence" value="ECO:0007669"/>
    <property type="project" value="TreeGrafter"/>
</dbReference>
<dbReference type="Gene3D" id="3.40.50.1580">
    <property type="entry name" value="Nucleoside phosphorylase domain"/>
    <property type="match status" value="1"/>
</dbReference>
<dbReference type="PANTHER" id="PTHR46832:SF1">
    <property type="entry name" value="5'-METHYLTHIOADENOSINE_S-ADENOSYLHOMOCYSTEINE NUCLEOSIDASE"/>
    <property type="match status" value="1"/>
</dbReference>
<accession>A0A7Z7PQ31</accession>
<dbReference type="GO" id="GO:0009116">
    <property type="term" value="P:nucleoside metabolic process"/>
    <property type="evidence" value="ECO:0007669"/>
    <property type="project" value="InterPro"/>
</dbReference>
<dbReference type="GO" id="GO:0008782">
    <property type="term" value="F:adenosylhomocysteine nucleosidase activity"/>
    <property type="evidence" value="ECO:0007669"/>
    <property type="project" value="TreeGrafter"/>
</dbReference>
<dbReference type="GO" id="GO:0005829">
    <property type="term" value="C:cytosol"/>
    <property type="evidence" value="ECO:0007669"/>
    <property type="project" value="TreeGrafter"/>
</dbReference>
<dbReference type="KEGG" id="minf:MESINF_2594"/>
<dbReference type="InterPro" id="IPR000845">
    <property type="entry name" value="Nucleoside_phosphorylase_d"/>
</dbReference>
<feature type="domain" description="Nucleoside phosphorylase" evidence="1">
    <location>
        <begin position="6"/>
        <end position="212"/>
    </location>
</feature>
<dbReference type="GO" id="GO:0008930">
    <property type="term" value="F:methylthioadenosine nucleosidase activity"/>
    <property type="evidence" value="ECO:0007669"/>
    <property type="project" value="TreeGrafter"/>
</dbReference>
<evidence type="ECO:0000259" key="1">
    <source>
        <dbReference type="Pfam" id="PF01048"/>
    </source>
</evidence>
<protein>
    <submittedName>
        <fullName evidence="2">Nucleoside phosphorylase</fullName>
    </submittedName>
</protein>
<evidence type="ECO:0000313" key="2">
    <source>
        <dbReference type="EMBL" id="SSC14034.1"/>
    </source>
</evidence>
<dbReference type="Pfam" id="PF01048">
    <property type="entry name" value="PNP_UDP_1"/>
    <property type="match status" value="1"/>
</dbReference>
<sequence>MILALGIFAPEVKPIIDQMHVIESGEILGRSYSRGVIGNNEVVACSGFVGKVETAFVTQKLIDCFQPRLALLLSGAAALDKSLNPGDLVIGTEFEEYDTFFPLSQDKMSIKAPDNLVMRFLKIYFKDGKFGKIISGDGVVYSAEERDRIASSHRALALDMDSAAFAKMAHENNQSFVVIKTILDMADENTQRDFDRNFPIFCGKPARLMVELMKTHYIDR</sequence>